<accession>A0A656YY07</accession>
<dbReference type="Proteomes" id="UP000070257">
    <property type="component" value="Unassembled WGS sequence"/>
</dbReference>
<evidence type="ECO:0000313" key="2">
    <source>
        <dbReference type="EMBL" id="KXA98827.1"/>
    </source>
</evidence>
<protein>
    <submittedName>
        <fullName evidence="2">Uncharacterized protein</fullName>
    </submittedName>
</protein>
<name>A0A656YY07_9EURY</name>
<sequence length="62" mass="7028">MSKFVGECPVDGCDFRKESYWKNAAKGGVILHIYQTEGEGHGSRDSHPEKDFEIVVRDVKDE</sequence>
<evidence type="ECO:0000313" key="3">
    <source>
        <dbReference type="Proteomes" id="UP000070257"/>
    </source>
</evidence>
<keyword evidence="3" id="KW-1185">Reference proteome</keyword>
<proteinExistence type="predicted"/>
<reference evidence="2 3" key="1">
    <citation type="journal article" date="2016" name="Sci. Rep.">
        <title>Metabolic traits of an uncultured archaeal lineage -MSBL1- from brine pools of the Red Sea.</title>
        <authorList>
            <person name="Mwirichia R."/>
            <person name="Alam I."/>
            <person name="Rashid M."/>
            <person name="Vinu M."/>
            <person name="Ba-Alawi W."/>
            <person name="Anthony Kamau A."/>
            <person name="Kamanda Ngugi D."/>
            <person name="Goker M."/>
            <person name="Klenk H.P."/>
            <person name="Bajic V."/>
            <person name="Stingl U."/>
        </authorList>
    </citation>
    <scope>NUCLEOTIDE SEQUENCE [LARGE SCALE GENOMIC DNA]</scope>
    <source>
        <strain evidence="2">SCGC-AAA259J03</strain>
    </source>
</reference>
<evidence type="ECO:0000256" key="1">
    <source>
        <dbReference type="SAM" id="MobiDB-lite"/>
    </source>
</evidence>
<feature type="region of interest" description="Disordered" evidence="1">
    <location>
        <begin position="38"/>
        <end position="62"/>
    </location>
</feature>
<comment type="caution">
    <text evidence="2">The sequence shown here is derived from an EMBL/GenBank/DDBJ whole genome shotgun (WGS) entry which is preliminary data.</text>
</comment>
<gene>
    <name evidence="2" type="ORF">AKJ39_00570</name>
</gene>
<dbReference type="EMBL" id="LHXT01000004">
    <property type="protein sequence ID" value="KXA98827.1"/>
    <property type="molecule type" value="Genomic_DNA"/>
</dbReference>
<dbReference type="AlphaFoldDB" id="A0A656YY07"/>
<organism evidence="2 3">
    <name type="scientific">candidate division MSBL1 archaeon SCGC-AAA259J03</name>
    <dbReference type="NCBI Taxonomy" id="1698269"/>
    <lineage>
        <taxon>Archaea</taxon>
        <taxon>Methanobacteriati</taxon>
        <taxon>Methanobacteriota</taxon>
        <taxon>candidate division MSBL1</taxon>
    </lineage>
</organism>